<dbReference type="InterPro" id="IPR013083">
    <property type="entry name" value="Znf_RING/FYVE/PHD"/>
</dbReference>
<feature type="region of interest" description="Disordered" evidence="1">
    <location>
        <begin position="156"/>
        <end position="187"/>
    </location>
</feature>
<dbReference type="InterPro" id="IPR039133">
    <property type="entry name" value="RNF25"/>
</dbReference>
<dbReference type="SMART" id="SM00184">
    <property type="entry name" value="RING"/>
    <property type="match status" value="1"/>
</dbReference>
<dbReference type="InParanoid" id="A0A2V0NR41"/>
<feature type="compositionally biased region" description="Gly residues" evidence="1">
    <location>
        <begin position="386"/>
        <end position="398"/>
    </location>
</feature>
<dbReference type="Proteomes" id="UP000247498">
    <property type="component" value="Unassembled WGS sequence"/>
</dbReference>
<dbReference type="GO" id="GO:0016567">
    <property type="term" value="P:protein ubiquitination"/>
    <property type="evidence" value="ECO:0007669"/>
    <property type="project" value="TreeGrafter"/>
</dbReference>
<dbReference type="Gene3D" id="3.30.40.10">
    <property type="entry name" value="Zinc/RING finger domain, C3HC4 (zinc finger)"/>
    <property type="match status" value="1"/>
</dbReference>
<dbReference type="SUPFAM" id="SSF54495">
    <property type="entry name" value="UBC-like"/>
    <property type="match status" value="1"/>
</dbReference>
<dbReference type="OrthoDB" id="10637407at2759"/>
<feature type="compositionally biased region" description="Low complexity" evidence="1">
    <location>
        <begin position="482"/>
        <end position="514"/>
    </location>
</feature>
<gene>
    <name evidence="3" type="ORF">Rsub_03271</name>
</gene>
<feature type="compositionally biased region" description="Gly residues" evidence="1">
    <location>
        <begin position="282"/>
        <end position="303"/>
    </location>
</feature>
<proteinExistence type="predicted"/>
<dbReference type="SUPFAM" id="SSF57850">
    <property type="entry name" value="RING/U-box"/>
    <property type="match status" value="1"/>
</dbReference>
<feature type="compositionally biased region" description="Low complexity" evidence="1">
    <location>
        <begin position="156"/>
        <end position="168"/>
    </location>
</feature>
<name>A0A2V0NR41_9CHLO</name>
<evidence type="ECO:0000313" key="3">
    <source>
        <dbReference type="EMBL" id="GBF90138.1"/>
    </source>
</evidence>
<evidence type="ECO:0000259" key="2">
    <source>
        <dbReference type="PROSITE" id="PS50908"/>
    </source>
</evidence>
<dbReference type="PROSITE" id="PS50908">
    <property type="entry name" value="RWD"/>
    <property type="match status" value="1"/>
</dbReference>
<feature type="compositionally biased region" description="Gly residues" evidence="1">
    <location>
        <begin position="448"/>
        <end position="481"/>
    </location>
</feature>
<protein>
    <recommendedName>
        <fullName evidence="2">RWD domain-containing protein</fullName>
    </recommendedName>
</protein>
<organism evidence="3 4">
    <name type="scientific">Raphidocelis subcapitata</name>
    <dbReference type="NCBI Taxonomy" id="307507"/>
    <lineage>
        <taxon>Eukaryota</taxon>
        <taxon>Viridiplantae</taxon>
        <taxon>Chlorophyta</taxon>
        <taxon>core chlorophytes</taxon>
        <taxon>Chlorophyceae</taxon>
        <taxon>CS clade</taxon>
        <taxon>Sphaeropleales</taxon>
        <taxon>Selenastraceae</taxon>
        <taxon>Raphidocelis</taxon>
    </lineage>
</organism>
<accession>A0A2V0NR41</accession>
<reference evidence="3 4" key="1">
    <citation type="journal article" date="2018" name="Sci. Rep.">
        <title>Raphidocelis subcapitata (=Pseudokirchneriella subcapitata) provides an insight into genome evolution and environmental adaptations in the Sphaeropleales.</title>
        <authorList>
            <person name="Suzuki S."/>
            <person name="Yamaguchi H."/>
            <person name="Nakajima N."/>
            <person name="Kawachi M."/>
        </authorList>
    </citation>
    <scope>NUCLEOTIDE SEQUENCE [LARGE SCALE GENOMIC DNA]</scope>
    <source>
        <strain evidence="3 4">NIES-35</strain>
    </source>
</reference>
<sequence>MDEAAAEEIAAELEALSFTYPELRTADGRGGGGGNDCDPALPPPPDVADAVAGGLCIDLAPRGARQAFVSARLWLGLPPGYPHAPAAVALREARGIGDARAAALLRALGAEAAALVGQPALGRLIELCEELLNAANAPEGPCVICLSEMATSTAEAPLAEVQQQQQQQEEGEERPEGRPSGERRRRAAPAPALARLPCYHAFHTACFERWWAHEQRSCAEQQAELEARTGATAAAGLARKILPARRADGSFRLGCPVCRAPFEPAELDAALRPRLAPAARRGAGGAGQAPCDGGGGGGGGGGKLSSEQLRPFKELQARHSKLFEAQRRRGGIIVETNLSITAYDAAAAAAAAAAEAEAAAAAAEAAASKQGPRGGRGGGDRRGRGRGGGGGGGGGGRGRAGRGGERPESGRSGVAAAGAAAAAPECNSGPSLLPPPATAGAAQTRDSSGGGAGGGGGPFGGRGGPGNGRSGGRGRSFGGPGRAPAAASAPAPALVPAAAAASGPLKAGSAAAGRPGAGPGGRAEGGRGPRGGGRAPGRGGRGDGDGRGRAGARGPAAAPPAAVNGAAN</sequence>
<dbReference type="InterPro" id="IPR001841">
    <property type="entry name" value="Znf_RING"/>
</dbReference>
<dbReference type="Gene3D" id="3.10.110.10">
    <property type="entry name" value="Ubiquitin Conjugating Enzyme"/>
    <property type="match status" value="1"/>
</dbReference>
<feature type="region of interest" description="Disordered" evidence="1">
    <location>
        <begin position="280"/>
        <end position="306"/>
    </location>
</feature>
<feature type="compositionally biased region" description="Low complexity" evidence="1">
    <location>
        <begin position="410"/>
        <end position="423"/>
    </location>
</feature>
<comment type="caution">
    <text evidence="3">The sequence shown here is derived from an EMBL/GenBank/DDBJ whole genome shotgun (WGS) entry which is preliminary data.</text>
</comment>
<feature type="region of interest" description="Disordered" evidence="1">
    <location>
        <begin position="365"/>
        <end position="568"/>
    </location>
</feature>
<dbReference type="GO" id="GO:0061630">
    <property type="term" value="F:ubiquitin protein ligase activity"/>
    <property type="evidence" value="ECO:0007669"/>
    <property type="project" value="InterPro"/>
</dbReference>
<evidence type="ECO:0000256" key="1">
    <source>
        <dbReference type="SAM" id="MobiDB-lite"/>
    </source>
</evidence>
<dbReference type="AlphaFoldDB" id="A0A2V0NR41"/>
<dbReference type="PANTHER" id="PTHR13198:SF4">
    <property type="entry name" value="E3 UBIQUITIN-PROTEIN LIGASE RNF25"/>
    <property type="match status" value="1"/>
</dbReference>
<dbReference type="InterPro" id="IPR016135">
    <property type="entry name" value="UBQ-conjugating_enzyme/RWD"/>
</dbReference>
<dbReference type="InterPro" id="IPR006575">
    <property type="entry name" value="RWD_dom"/>
</dbReference>
<keyword evidence="4" id="KW-1185">Reference proteome</keyword>
<dbReference type="GO" id="GO:0005634">
    <property type="term" value="C:nucleus"/>
    <property type="evidence" value="ECO:0007669"/>
    <property type="project" value="TreeGrafter"/>
</dbReference>
<feature type="domain" description="RWD" evidence="2">
    <location>
        <begin position="11"/>
        <end position="135"/>
    </location>
</feature>
<dbReference type="STRING" id="307507.A0A2V0NR41"/>
<feature type="compositionally biased region" description="Low complexity" evidence="1">
    <location>
        <begin position="552"/>
        <end position="568"/>
    </location>
</feature>
<dbReference type="EMBL" id="BDRX01000015">
    <property type="protein sequence ID" value="GBF90138.1"/>
    <property type="molecule type" value="Genomic_DNA"/>
</dbReference>
<evidence type="ECO:0000313" key="4">
    <source>
        <dbReference type="Proteomes" id="UP000247498"/>
    </source>
</evidence>
<feature type="compositionally biased region" description="Gly residues" evidence="1">
    <location>
        <begin position="515"/>
        <end position="539"/>
    </location>
</feature>
<dbReference type="PANTHER" id="PTHR13198">
    <property type="entry name" value="RING FINGER PROTEIN 25"/>
    <property type="match status" value="1"/>
</dbReference>